<gene>
    <name evidence="1" type="ORF">METZ01_LOCUS443385</name>
</gene>
<organism evidence="1">
    <name type="scientific">marine metagenome</name>
    <dbReference type="NCBI Taxonomy" id="408172"/>
    <lineage>
        <taxon>unclassified sequences</taxon>
        <taxon>metagenomes</taxon>
        <taxon>ecological metagenomes</taxon>
    </lineage>
</organism>
<proteinExistence type="predicted"/>
<feature type="non-terminal residue" evidence="1">
    <location>
        <position position="117"/>
    </location>
</feature>
<protein>
    <submittedName>
        <fullName evidence="1">Uncharacterized protein</fullName>
    </submittedName>
</protein>
<sequence>MNWKKGWIFFVSLFTLLSPLSLEAKVNLSNMNRLENVETQFTEDELTIKFYFKKALVHLRKPLFFEKSIQVDFPLAYSQPAKRFLKTGDSQISQIYVSQFNSRTMRVRFILGKDEEG</sequence>
<reference evidence="1" key="1">
    <citation type="submission" date="2018-05" db="EMBL/GenBank/DDBJ databases">
        <authorList>
            <person name="Lanie J.A."/>
            <person name="Ng W.-L."/>
            <person name="Kazmierczak K.M."/>
            <person name="Andrzejewski T.M."/>
            <person name="Davidsen T.M."/>
            <person name="Wayne K.J."/>
            <person name="Tettelin H."/>
            <person name="Glass J.I."/>
            <person name="Rusch D."/>
            <person name="Podicherti R."/>
            <person name="Tsui H.-C.T."/>
            <person name="Winkler M.E."/>
        </authorList>
    </citation>
    <scope>NUCLEOTIDE SEQUENCE</scope>
</reference>
<dbReference type="AlphaFoldDB" id="A0A382Z4W3"/>
<dbReference type="EMBL" id="UINC01181040">
    <property type="protein sequence ID" value="SVD90531.1"/>
    <property type="molecule type" value="Genomic_DNA"/>
</dbReference>
<name>A0A382Z4W3_9ZZZZ</name>
<evidence type="ECO:0000313" key="1">
    <source>
        <dbReference type="EMBL" id="SVD90531.1"/>
    </source>
</evidence>
<accession>A0A382Z4W3</accession>